<evidence type="ECO:0008006" key="5">
    <source>
        <dbReference type="Google" id="ProtNLM"/>
    </source>
</evidence>
<reference evidence="2" key="1">
    <citation type="submission" date="2017-10" db="EMBL/GenBank/DDBJ databases">
        <authorList>
            <person name="Wilpiszeski R.L."/>
            <person name="Zhidan Z."/>
            <person name="House C.H."/>
        </authorList>
    </citation>
    <scope>NUCLEOTIDE SEQUENCE</scope>
    <source>
        <strain evidence="2">12_S12</strain>
    </source>
</reference>
<evidence type="ECO:0000313" key="3">
    <source>
        <dbReference type="Proteomes" id="UP000286910"/>
    </source>
</evidence>
<dbReference type="EMBL" id="PEML01000091">
    <property type="protein sequence ID" value="RTI08457.1"/>
    <property type="molecule type" value="Genomic_DNA"/>
</dbReference>
<keyword evidence="4" id="KW-1185">Reference proteome</keyword>
<accession>A0A430R3R4</accession>
<dbReference type="Proteomes" id="UP000287962">
    <property type="component" value="Unassembled WGS sequence"/>
</dbReference>
<gene>
    <name evidence="2" type="ORF">CSW25_04135</name>
    <name evidence="1" type="ORF">CSW45_08780</name>
</gene>
<dbReference type="RefSeq" id="WP_126178185.1">
    <property type="nucleotide sequence ID" value="NZ_PELN01000332.1"/>
</dbReference>
<evidence type="ECO:0000313" key="1">
    <source>
        <dbReference type="EMBL" id="RTH02036.1"/>
    </source>
</evidence>
<dbReference type="AlphaFoldDB" id="A0A430R3R4"/>
<comment type="caution">
    <text evidence="1">The sequence shown here is derived from an EMBL/GenBank/DDBJ whole genome shotgun (WGS) entry which is preliminary data.</text>
</comment>
<dbReference type="Proteomes" id="UP000286910">
    <property type="component" value="Unassembled WGS sequence"/>
</dbReference>
<evidence type="ECO:0000313" key="2">
    <source>
        <dbReference type="EMBL" id="RTI08457.1"/>
    </source>
</evidence>
<evidence type="ECO:0000313" key="4">
    <source>
        <dbReference type="Proteomes" id="UP000287962"/>
    </source>
</evidence>
<sequence length="269" mass="29180">MAELREWLLPPWFSRDGVNGAVLEAFARGLSATEPEAAARLLYLLEAEGEYLDLHGEVYGIPRLKGESDGEYRRRIIAEIRTPRSTEAAIRAALEAAFGVEATVVTLVGTPQSPLTFLDGTRPLDGTWTLGGDVDPGLPVSLQGACDLSGRFDLRGGRYYPRPVHLGGTCYLNGTWNLGAPRYHSPYMSRFLVDVGGAEVPLRGVVALVERFRAAGTIPTIRAELSIPLSWPLEAHGYAAQGEAVRLDGSRALDGSWTLDYQMGAEEPL</sequence>
<name>A0A430R3R4_THESC</name>
<reference evidence="3 4" key="2">
    <citation type="journal article" date="2019" name="Extremophiles">
        <title>Biogeography of thermophiles and predominance of Thermus scotoductus in domestic water heaters.</title>
        <authorList>
            <person name="Wilpiszeski R.L."/>
            <person name="Zhang Z."/>
            <person name="House C.H."/>
        </authorList>
    </citation>
    <scope>NUCLEOTIDE SEQUENCE [LARGE SCALE GENOMIC DNA]</scope>
    <source>
        <strain evidence="2 4">12_S12</strain>
        <strain evidence="1 3">32_S32</strain>
    </source>
</reference>
<organism evidence="1 3">
    <name type="scientific">Thermus scotoductus</name>
    <dbReference type="NCBI Taxonomy" id="37636"/>
    <lineage>
        <taxon>Bacteria</taxon>
        <taxon>Thermotogati</taxon>
        <taxon>Deinococcota</taxon>
        <taxon>Deinococci</taxon>
        <taxon>Thermales</taxon>
        <taxon>Thermaceae</taxon>
        <taxon>Thermus</taxon>
    </lineage>
</organism>
<dbReference type="EMBL" id="PELR01000301">
    <property type="protein sequence ID" value="RTH02036.1"/>
    <property type="molecule type" value="Genomic_DNA"/>
</dbReference>
<protein>
    <recommendedName>
        <fullName evidence="5">Phage tail protein</fullName>
    </recommendedName>
</protein>
<proteinExistence type="predicted"/>